<organism evidence="13">
    <name type="scientific">marine sediment metagenome</name>
    <dbReference type="NCBI Taxonomy" id="412755"/>
    <lineage>
        <taxon>unclassified sequences</taxon>
        <taxon>metagenomes</taxon>
        <taxon>ecological metagenomes</taxon>
    </lineage>
</organism>
<dbReference type="SMART" id="SM00836">
    <property type="entry name" value="DALR_1"/>
    <property type="match status" value="1"/>
</dbReference>
<dbReference type="InterPro" id="IPR001278">
    <property type="entry name" value="Arg-tRNA-ligase"/>
</dbReference>
<comment type="subcellular location">
    <subcellularLocation>
        <location evidence="1">Cytoplasm</location>
    </subcellularLocation>
</comment>
<evidence type="ECO:0000256" key="4">
    <source>
        <dbReference type="ARBA" id="ARBA00012837"/>
    </source>
</evidence>
<dbReference type="AlphaFoldDB" id="X0SFS3"/>
<dbReference type="GO" id="GO:0004814">
    <property type="term" value="F:arginine-tRNA ligase activity"/>
    <property type="evidence" value="ECO:0007669"/>
    <property type="project" value="UniProtKB-EC"/>
</dbReference>
<gene>
    <name evidence="13" type="ORF">S01H1_03752</name>
</gene>
<dbReference type="Pfam" id="PF00750">
    <property type="entry name" value="tRNA-synt_1d"/>
    <property type="match status" value="1"/>
</dbReference>
<dbReference type="GO" id="GO:0005737">
    <property type="term" value="C:cytoplasm"/>
    <property type="evidence" value="ECO:0007669"/>
    <property type="project" value="UniProtKB-SubCell"/>
</dbReference>
<feature type="domain" description="DALR anticodon binding" evidence="12">
    <location>
        <begin position="404"/>
        <end position="518"/>
    </location>
</feature>
<comment type="catalytic activity">
    <reaction evidence="11">
        <text>tRNA(Arg) + L-arginine + ATP = L-arginyl-tRNA(Arg) + AMP + diphosphate</text>
        <dbReference type="Rhea" id="RHEA:20301"/>
        <dbReference type="Rhea" id="RHEA-COMP:9658"/>
        <dbReference type="Rhea" id="RHEA-COMP:9673"/>
        <dbReference type="ChEBI" id="CHEBI:30616"/>
        <dbReference type="ChEBI" id="CHEBI:32682"/>
        <dbReference type="ChEBI" id="CHEBI:33019"/>
        <dbReference type="ChEBI" id="CHEBI:78442"/>
        <dbReference type="ChEBI" id="CHEBI:78513"/>
        <dbReference type="ChEBI" id="CHEBI:456215"/>
        <dbReference type="EC" id="6.1.1.19"/>
    </reaction>
</comment>
<dbReference type="InterPro" id="IPR036695">
    <property type="entry name" value="Arg-tRNA-synth_N_sf"/>
</dbReference>
<evidence type="ECO:0000256" key="5">
    <source>
        <dbReference type="ARBA" id="ARBA00022490"/>
    </source>
</evidence>
<comment type="caution">
    <text evidence="13">The sequence shown here is derived from an EMBL/GenBank/DDBJ whole genome shotgun (WGS) entry which is preliminary data.</text>
</comment>
<keyword evidence="8" id="KW-0067">ATP-binding</keyword>
<dbReference type="EMBL" id="BARS01002021">
    <property type="protein sequence ID" value="GAF79893.1"/>
    <property type="molecule type" value="Genomic_DNA"/>
</dbReference>
<dbReference type="PANTHER" id="PTHR11956:SF5">
    <property type="entry name" value="ARGININE--TRNA LIGASE, CYTOPLASMIC"/>
    <property type="match status" value="1"/>
</dbReference>
<dbReference type="GO" id="GO:0005524">
    <property type="term" value="F:ATP binding"/>
    <property type="evidence" value="ECO:0007669"/>
    <property type="project" value="UniProtKB-KW"/>
</dbReference>
<dbReference type="Gene3D" id="3.30.1360.70">
    <property type="entry name" value="Arginyl tRNA synthetase N-terminal domain"/>
    <property type="match status" value="1"/>
</dbReference>
<evidence type="ECO:0000256" key="6">
    <source>
        <dbReference type="ARBA" id="ARBA00022598"/>
    </source>
</evidence>
<evidence type="ECO:0000256" key="10">
    <source>
        <dbReference type="ARBA" id="ARBA00023146"/>
    </source>
</evidence>
<dbReference type="InterPro" id="IPR005148">
    <property type="entry name" value="Arg-tRNA-synth_N"/>
</dbReference>
<dbReference type="PRINTS" id="PR01038">
    <property type="entry name" value="TRNASYNTHARG"/>
</dbReference>
<sequence>VAEQIVAKLDVADMCEPAEIAGPGFINLRLSEAFLARSLEAIHGDERLGIPKVSPGRRAVVDFSSPNIAKDMHVGHLRTTIVGDSIARMLEFAGHEVLRINHVGDWGTQFGMLIQFLRESQPQALKGPKNIHIADLDAFYQQAKQRFDADKAFADAARRAVVDLQGGDPATRAAWAYIHQESRLKFEQIYDLLNIHLIERGESFYNDLLPGVVEEMKKKKLAVVDEGAVCVFLDGFVGRDGTPLPMIIQKSDGGFNYDTTDLAALKYRVERDKADWLIYVTDSRQHQHFEMLFACGRKAGWAPAGTRLDHVGYGMIMGPHDRPFRTREGGTVKLQDLLDEAISRARTIVDENSPDLPEQQRQAVGQAVGIGAVKYADLSHNVASDYRFSWDKMLAMDGNTAPYMMYAYARIRSIGRKGGIEYESLPGDIKIDLTSEWERKLAKRLLQYPDIFLQTCEELAPNVLTGYLFDTAQAFSHFYRECPVLQAESEALKLSRFRLCDIVARTIKSALHLLGIET</sequence>
<dbReference type="InterPro" id="IPR009080">
    <property type="entry name" value="tRNAsynth_Ia_anticodon-bd"/>
</dbReference>
<keyword evidence="5" id="KW-0963">Cytoplasm</keyword>
<dbReference type="HAMAP" id="MF_00123">
    <property type="entry name" value="Arg_tRNA_synth"/>
    <property type="match status" value="1"/>
</dbReference>
<dbReference type="CDD" id="cd07956">
    <property type="entry name" value="Anticodon_Ia_Arg"/>
    <property type="match status" value="1"/>
</dbReference>
<evidence type="ECO:0000256" key="11">
    <source>
        <dbReference type="ARBA" id="ARBA00049339"/>
    </source>
</evidence>
<evidence type="ECO:0000259" key="12">
    <source>
        <dbReference type="SMART" id="SM00836"/>
    </source>
</evidence>
<dbReference type="SUPFAM" id="SSF55190">
    <property type="entry name" value="Arginyl-tRNA synthetase (ArgRS), N-terminal 'additional' domain"/>
    <property type="match status" value="1"/>
</dbReference>
<dbReference type="Pfam" id="PF05746">
    <property type="entry name" value="DALR_1"/>
    <property type="match status" value="1"/>
</dbReference>
<dbReference type="SUPFAM" id="SSF47323">
    <property type="entry name" value="Anticodon-binding domain of a subclass of class I aminoacyl-tRNA synthetases"/>
    <property type="match status" value="1"/>
</dbReference>
<dbReference type="InterPro" id="IPR001412">
    <property type="entry name" value="aa-tRNA-synth_I_CS"/>
</dbReference>
<evidence type="ECO:0000256" key="8">
    <source>
        <dbReference type="ARBA" id="ARBA00022840"/>
    </source>
</evidence>
<evidence type="ECO:0000256" key="3">
    <source>
        <dbReference type="ARBA" id="ARBA00011245"/>
    </source>
</evidence>
<dbReference type="SUPFAM" id="SSF52374">
    <property type="entry name" value="Nucleotidylyl transferase"/>
    <property type="match status" value="1"/>
</dbReference>
<keyword evidence="9" id="KW-0648">Protein biosynthesis</keyword>
<name>X0SFS3_9ZZZZ</name>
<protein>
    <recommendedName>
        <fullName evidence="4">arginine--tRNA ligase</fullName>
        <ecNumber evidence="4">6.1.1.19</ecNumber>
    </recommendedName>
</protein>
<dbReference type="NCBIfam" id="TIGR00456">
    <property type="entry name" value="argS"/>
    <property type="match status" value="1"/>
</dbReference>
<reference evidence="13" key="1">
    <citation type="journal article" date="2014" name="Front. Microbiol.">
        <title>High frequency of phylogenetically diverse reductive dehalogenase-homologous genes in deep subseafloor sedimentary metagenomes.</title>
        <authorList>
            <person name="Kawai M."/>
            <person name="Futagami T."/>
            <person name="Toyoda A."/>
            <person name="Takaki Y."/>
            <person name="Nishi S."/>
            <person name="Hori S."/>
            <person name="Arai W."/>
            <person name="Tsubouchi T."/>
            <person name="Morono Y."/>
            <person name="Uchiyama I."/>
            <person name="Ito T."/>
            <person name="Fujiyama A."/>
            <person name="Inagaki F."/>
            <person name="Takami H."/>
        </authorList>
    </citation>
    <scope>NUCLEOTIDE SEQUENCE</scope>
    <source>
        <strain evidence="13">Expedition CK06-06</strain>
    </source>
</reference>
<dbReference type="CDD" id="cd00671">
    <property type="entry name" value="ArgRS_core"/>
    <property type="match status" value="1"/>
</dbReference>
<dbReference type="InterPro" id="IPR008909">
    <property type="entry name" value="DALR_anticod-bd"/>
</dbReference>
<dbReference type="PROSITE" id="PS00178">
    <property type="entry name" value="AA_TRNA_LIGASE_I"/>
    <property type="match status" value="1"/>
</dbReference>
<accession>X0SFS3</accession>
<dbReference type="GO" id="GO:0006420">
    <property type="term" value="P:arginyl-tRNA aminoacylation"/>
    <property type="evidence" value="ECO:0007669"/>
    <property type="project" value="InterPro"/>
</dbReference>
<proteinExistence type="inferred from homology"/>
<evidence type="ECO:0000313" key="13">
    <source>
        <dbReference type="EMBL" id="GAF79893.1"/>
    </source>
</evidence>
<keyword evidence="10" id="KW-0030">Aminoacyl-tRNA synthetase</keyword>
<dbReference type="InterPro" id="IPR014729">
    <property type="entry name" value="Rossmann-like_a/b/a_fold"/>
</dbReference>
<dbReference type="EC" id="6.1.1.19" evidence="4"/>
<comment type="subunit">
    <text evidence="3">Monomer.</text>
</comment>
<evidence type="ECO:0000256" key="1">
    <source>
        <dbReference type="ARBA" id="ARBA00004496"/>
    </source>
</evidence>
<dbReference type="Gene3D" id="3.40.50.620">
    <property type="entry name" value="HUPs"/>
    <property type="match status" value="1"/>
</dbReference>
<evidence type="ECO:0000256" key="2">
    <source>
        <dbReference type="ARBA" id="ARBA00005594"/>
    </source>
</evidence>
<dbReference type="InterPro" id="IPR035684">
    <property type="entry name" value="ArgRS_core"/>
</dbReference>
<dbReference type="FunFam" id="3.40.50.620:FF:000030">
    <property type="entry name" value="Arginine--tRNA ligase"/>
    <property type="match status" value="1"/>
</dbReference>
<comment type="similarity">
    <text evidence="2">Belongs to the class-I aminoacyl-tRNA synthetase family.</text>
</comment>
<evidence type="ECO:0000256" key="9">
    <source>
        <dbReference type="ARBA" id="ARBA00022917"/>
    </source>
</evidence>
<keyword evidence="7" id="KW-0547">Nucleotide-binding</keyword>
<dbReference type="PANTHER" id="PTHR11956">
    <property type="entry name" value="ARGINYL-TRNA SYNTHETASE"/>
    <property type="match status" value="1"/>
</dbReference>
<feature type="non-terminal residue" evidence="13">
    <location>
        <position position="518"/>
    </location>
</feature>
<dbReference type="Pfam" id="PF03485">
    <property type="entry name" value="Arg_tRNA_synt_N"/>
    <property type="match status" value="1"/>
</dbReference>
<feature type="non-terminal residue" evidence="13">
    <location>
        <position position="1"/>
    </location>
</feature>
<dbReference type="Gene3D" id="1.10.730.10">
    <property type="entry name" value="Isoleucyl-tRNA Synthetase, Domain 1"/>
    <property type="match status" value="1"/>
</dbReference>
<evidence type="ECO:0000256" key="7">
    <source>
        <dbReference type="ARBA" id="ARBA00022741"/>
    </source>
</evidence>
<keyword evidence="6" id="KW-0436">Ligase</keyword>